<dbReference type="PANTHER" id="PTHR34298">
    <property type="entry name" value="SEGREGATION AND CONDENSATION PROTEIN B"/>
    <property type="match status" value="1"/>
</dbReference>
<dbReference type="InterPro" id="IPR036390">
    <property type="entry name" value="WH_DNA-bd_sf"/>
</dbReference>
<evidence type="ECO:0000256" key="2">
    <source>
        <dbReference type="ARBA" id="ARBA00022618"/>
    </source>
</evidence>
<accession>A0A2A5WDT3</accession>
<keyword evidence="3" id="KW-0159">Chromosome partition</keyword>
<evidence type="ECO:0000256" key="4">
    <source>
        <dbReference type="ARBA" id="ARBA00023306"/>
    </source>
</evidence>
<protein>
    <submittedName>
        <fullName evidence="6">SMC-Scp complex subunit ScpB</fullName>
    </submittedName>
</protein>
<sequence length="339" mass="38329">MSDVDNKVKMIVEGLLLAAGRPLTLDNIAQIFSKKERPDKKELKAVMAAISAECKDRGFELKEVASGFRFQVKQELSEWIAKLWEERPPRYTRALLETLALIAYRQPITRGDIEEIRGVSVSPNIIRTLIDREWIRVVGHRDVPGRPAMFATTNQFLDYFNVKSLQELPPLSEIKDLAGTEPEFDLTEELANSRILDMPDESDDDDDESRVLTAAEEAQLLAEEEAVELSKKPLDEILRMGVPEELLEKDRVEREALDKQNAEEEGIDDEESDEIDRDIGLSDDDIAANEEFERNLSEKPAAFDYEVTEDKKAFDTTPDVSVDGDSNDGADEVVRDSNL</sequence>
<keyword evidence="1" id="KW-0963">Cytoplasm</keyword>
<dbReference type="EMBL" id="NTJZ01000004">
    <property type="protein sequence ID" value="PDH34296.1"/>
    <property type="molecule type" value="Genomic_DNA"/>
</dbReference>
<evidence type="ECO:0000256" key="1">
    <source>
        <dbReference type="ARBA" id="ARBA00022490"/>
    </source>
</evidence>
<evidence type="ECO:0000313" key="6">
    <source>
        <dbReference type="EMBL" id="PDH34296.1"/>
    </source>
</evidence>
<dbReference type="SUPFAM" id="SSF46785">
    <property type="entry name" value="Winged helix' DNA-binding domain"/>
    <property type="match status" value="2"/>
</dbReference>
<keyword evidence="2" id="KW-0132">Cell division</keyword>
<feature type="compositionally biased region" description="Acidic residues" evidence="5">
    <location>
        <begin position="263"/>
        <end position="290"/>
    </location>
</feature>
<dbReference type="Pfam" id="PF04079">
    <property type="entry name" value="SMC_ScpB"/>
    <property type="match status" value="1"/>
</dbReference>
<evidence type="ECO:0000313" key="7">
    <source>
        <dbReference type="Proteomes" id="UP000219329"/>
    </source>
</evidence>
<organism evidence="6 7">
    <name type="scientific">OM182 bacterium MED-G28</name>
    <dbReference type="NCBI Taxonomy" id="1986256"/>
    <lineage>
        <taxon>Bacteria</taxon>
        <taxon>Pseudomonadati</taxon>
        <taxon>Pseudomonadota</taxon>
        <taxon>Gammaproteobacteria</taxon>
        <taxon>OMG group</taxon>
        <taxon>OM182 clade</taxon>
    </lineage>
</organism>
<dbReference type="AlphaFoldDB" id="A0A2A5WDT3"/>
<dbReference type="GO" id="GO:0051301">
    <property type="term" value="P:cell division"/>
    <property type="evidence" value="ECO:0007669"/>
    <property type="project" value="UniProtKB-KW"/>
</dbReference>
<keyword evidence="4" id="KW-0131">Cell cycle</keyword>
<dbReference type="Gene3D" id="1.10.10.10">
    <property type="entry name" value="Winged helix-like DNA-binding domain superfamily/Winged helix DNA-binding domain"/>
    <property type="match status" value="2"/>
</dbReference>
<name>A0A2A5WDT3_9GAMM</name>
<dbReference type="InterPro" id="IPR005234">
    <property type="entry name" value="ScpB_csome_segregation"/>
</dbReference>
<evidence type="ECO:0000256" key="5">
    <source>
        <dbReference type="SAM" id="MobiDB-lite"/>
    </source>
</evidence>
<feature type="region of interest" description="Disordered" evidence="5">
    <location>
        <begin position="251"/>
        <end position="339"/>
    </location>
</feature>
<reference evidence="6 7" key="1">
    <citation type="submission" date="2017-08" db="EMBL/GenBank/DDBJ databases">
        <title>Fine stratification of microbial communities through a metagenomic profile of the photic zone.</title>
        <authorList>
            <person name="Haro-Moreno J.M."/>
            <person name="Lopez-Perez M."/>
            <person name="De La Torre J."/>
            <person name="Picazo A."/>
            <person name="Camacho A."/>
            <person name="Rodriguez-Valera F."/>
        </authorList>
    </citation>
    <scope>NUCLEOTIDE SEQUENCE [LARGE SCALE GENOMIC DNA]</scope>
    <source>
        <strain evidence="6">MED-G28</strain>
    </source>
</reference>
<dbReference type="Proteomes" id="UP000219329">
    <property type="component" value="Unassembled WGS sequence"/>
</dbReference>
<dbReference type="PANTHER" id="PTHR34298:SF2">
    <property type="entry name" value="SEGREGATION AND CONDENSATION PROTEIN B"/>
    <property type="match status" value="1"/>
</dbReference>
<dbReference type="GO" id="GO:0051304">
    <property type="term" value="P:chromosome separation"/>
    <property type="evidence" value="ECO:0007669"/>
    <property type="project" value="InterPro"/>
</dbReference>
<dbReference type="InterPro" id="IPR036388">
    <property type="entry name" value="WH-like_DNA-bd_sf"/>
</dbReference>
<evidence type="ECO:0000256" key="3">
    <source>
        <dbReference type="ARBA" id="ARBA00022829"/>
    </source>
</evidence>
<comment type="caution">
    <text evidence="6">The sequence shown here is derived from an EMBL/GenBank/DDBJ whole genome shotgun (WGS) entry which is preliminary data.</text>
</comment>
<proteinExistence type="predicted"/>
<gene>
    <name evidence="6" type="primary">scpB</name>
    <name evidence="6" type="ORF">CNF02_05745</name>
</gene>
<feature type="compositionally biased region" description="Basic and acidic residues" evidence="5">
    <location>
        <begin position="251"/>
        <end position="262"/>
    </location>
</feature>
<dbReference type="NCBIfam" id="TIGR00281">
    <property type="entry name" value="SMC-Scp complex subunit ScpB"/>
    <property type="match status" value="1"/>
</dbReference>